<feature type="region of interest" description="Disordered" evidence="9">
    <location>
        <begin position="108"/>
        <end position="182"/>
    </location>
</feature>
<name>K3WAM0_GLOUD</name>
<dbReference type="HOGENOM" id="CLU_1334248_0_0_1"/>
<reference evidence="12" key="1">
    <citation type="journal article" date="2010" name="Genome Biol.">
        <title>Genome sequence of the necrotrophic plant pathogen Pythium ultimum reveals original pathogenicity mechanisms and effector repertoire.</title>
        <authorList>
            <person name="Levesque C.A."/>
            <person name="Brouwer H."/>
            <person name="Cano L."/>
            <person name="Hamilton J.P."/>
            <person name="Holt C."/>
            <person name="Huitema E."/>
            <person name="Raffaele S."/>
            <person name="Robideau G.P."/>
            <person name="Thines M."/>
            <person name="Win J."/>
            <person name="Zerillo M.M."/>
            <person name="Beakes G.W."/>
            <person name="Boore J.L."/>
            <person name="Busam D."/>
            <person name="Dumas B."/>
            <person name="Ferriera S."/>
            <person name="Fuerstenberg S.I."/>
            <person name="Gachon C.M."/>
            <person name="Gaulin E."/>
            <person name="Govers F."/>
            <person name="Grenville-Briggs L."/>
            <person name="Horner N."/>
            <person name="Hostetler J."/>
            <person name="Jiang R.H."/>
            <person name="Johnson J."/>
            <person name="Krajaejun T."/>
            <person name="Lin H."/>
            <person name="Meijer H.J."/>
            <person name="Moore B."/>
            <person name="Morris P."/>
            <person name="Phuntmart V."/>
            <person name="Puiu D."/>
            <person name="Shetty J."/>
            <person name="Stajich J.E."/>
            <person name="Tripathy S."/>
            <person name="Wawra S."/>
            <person name="van West P."/>
            <person name="Whitty B.R."/>
            <person name="Coutinho P.M."/>
            <person name="Henrissat B."/>
            <person name="Martin F."/>
            <person name="Thomas P.D."/>
            <person name="Tyler B.M."/>
            <person name="De Vries R.P."/>
            <person name="Kamoun S."/>
            <person name="Yandell M."/>
            <person name="Tisserat N."/>
            <person name="Buell C.R."/>
        </authorList>
    </citation>
    <scope>NUCLEOTIDE SEQUENCE</scope>
    <source>
        <strain evidence="12">DAOM:BR144</strain>
    </source>
</reference>
<dbReference type="InParanoid" id="K3WAM0"/>
<dbReference type="CDD" id="cd16449">
    <property type="entry name" value="RING-HC"/>
    <property type="match status" value="1"/>
</dbReference>
<dbReference type="SUPFAM" id="SSF57850">
    <property type="entry name" value="RING/U-box"/>
    <property type="match status" value="1"/>
</dbReference>
<feature type="domain" description="Zinc finger C3HC4 RING-type" evidence="10">
    <location>
        <begin position="12"/>
        <end position="38"/>
    </location>
</feature>
<feature type="compositionally biased region" description="Polar residues" evidence="9">
    <location>
        <begin position="137"/>
        <end position="150"/>
    </location>
</feature>
<feature type="compositionally biased region" description="Low complexity" evidence="9">
    <location>
        <begin position="108"/>
        <end position="130"/>
    </location>
</feature>
<evidence type="ECO:0000256" key="1">
    <source>
        <dbReference type="ARBA" id="ARBA00004123"/>
    </source>
</evidence>
<proteinExistence type="predicted"/>
<dbReference type="AlphaFoldDB" id="K3WAM0"/>
<evidence type="ECO:0000313" key="11">
    <source>
        <dbReference type="EnsemblProtists" id="PYU1_T002011"/>
    </source>
</evidence>
<evidence type="ECO:0000256" key="9">
    <source>
        <dbReference type="SAM" id="MobiDB-lite"/>
    </source>
</evidence>
<sequence>MELLSSSRQDACLDCKHNFCRECIFGHLKKNASSCPTCHIPIFPSEIMRNQFLESILVAWKAVESELRTLETHKKDFPRLTVDDMDRALTHMAGSGASQFVSTVATQSSSSSTSSASAAGASTPSATSMSRGPVVNNKWNIDTKSILNEQKQPKRMTGVASSPMRSSSTTATEAHAESPGPTQMTQLTQMTQMTQMTPSFATPSLY</sequence>
<evidence type="ECO:0000313" key="12">
    <source>
        <dbReference type="Proteomes" id="UP000019132"/>
    </source>
</evidence>
<dbReference type="GO" id="GO:0005634">
    <property type="term" value="C:nucleus"/>
    <property type="evidence" value="ECO:0007669"/>
    <property type="project" value="UniProtKB-SubCell"/>
</dbReference>
<dbReference type="GO" id="GO:0045944">
    <property type="term" value="P:positive regulation of transcription by RNA polymerase II"/>
    <property type="evidence" value="ECO:0007669"/>
    <property type="project" value="TreeGrafter"/>
</dbReference>
<dbReference type="Proteomes" id="UP000019132">
    <property type="component" value="Unassembled WGS sequence"/>
</dbReference>
<accession>K3WAM0</accession>
<dbReference type="InterPro" id="IPR031099">
    <property type="entry name" value="BRCA1-associated"/>
</dbReference>
<dbReference type="STRING" id="431595.K3WAM0"/>
<evidence type="ECO:0000259" key="10">
    <source>
        <dbReference type="Pfam" id="PF00097"/>
    </source>
</evidence>
<dbReference type="PANTHER" id="PTHR13763:SF0">
    <property type="entry name" value="BREAST CANCER TYPE 1 SUSCEPTIBILITY PROTEIN"/>
    <property type="match status" value="1"/>
</dbReference>
<dbReference type="GO" id="GO:0000724">
    <property type="term" value="P:double-strand break repair via homologous recombination"/>
    <property type="evidence" value="ECO:0007669"/>
    <property type="project" value="TreeGrafter"/>
</dbReference>
<dbReference type="InterPro" id="IPR017907">
    <property type="entry name" value="Znf_RING_CS"/>
</dbReference>
<organism evidence="11 12">
    <name type="scientific">Globisporangium ultimum (strain ATCC 200006 / CBS 805.95 / DAOM BR144)</name>
    <name type="common">Pythium ultimum</name>
    <dbReference type="NCBI Taxonomy" id="431595"/>
    <lineage>
        <taxon>Eukaryota</taxon>
        <taxon>Sar</taxon>
        <taxon>Stramenopiles</taxon>
        <taxon>Oomycota</taxon>
        <taxon>Peronosporomycetes</taxon>
        <taxon>Pythiales</taxon>
        <taxon>Pythiaceae</taxon>
        <taxon>Globisporangium</taxon>
    </lineage>
</organism>
<keyword evidence="12" id="KW-1185">Reference proteome</keyword>
<feature type="compositionally biased region" description="Polar residues" evidence="9">
    <location>
        <begin position="159"/>
        <end position="172"/>
    </location>
</feature>
<keyword evidence="2" id="KW-0479">Metal-binding</keyword>
<comment type="subcellular location">
    <subcellularLocation>
        <location evidence="1">Nucleus</location>
    </subcellularLocation>
</comment>
<dbReference type="InterPro" id="IPR013083">
    <property type="entry name" value="Znf_RING/FYVE/PHD"/>
</dbReference>
<dbReference type="InterPro" id="IPR018957">
    <property type="entry name" value="Znf_C3HC4_RING-type"/>
</dbReference>
<dbReference type="PROSITE" id="PS00518">
    <property type="entry name" value="ZF_RING_1"/>
    <property type="match status" value="1"/>
</dbReference>
<keyword evidence="8" id="KW-0539">Nucleus</keyword>
<evidence type="ECO:0000256" key="6">
    <source>
        <dbReference type="ARBA" id="ARBA00022833"/>
    </source>
</evidence>
<dbReference type="GO" id="GO:0004842">
    <property type="term" value="F:ubiquitin-protein transferase activity"/>
    <property type="evidence" value="ECO:0007669"/>
    <property type="project" value="TreeGrafter"/>
</dbReference>
<keyword evidence="7" id="KW-0234">DNA repair</keyword>
<evidence type="ECO:0000256" key="8">
    <source>
        <dbReference type="ARBA" id="ARBA00023242"/>
    </source>
</evidence>
<dbReference type="Gene3D" id="3.30.40.10">
    <property type="entry name" value="Zinc/RING finger domain, C3HC4 (zinc finger)"/>
    <property type="match status" value="1"/>
</dbReference>
<dbReference type="Pfam" id="PF00097">
    <property type="entry name" value="zf-C3HC4"/>
    <property type="match status" value="1"/>
</dbReference>
<protein>
    <recommendedName>
        <fullName evidence="10">Zinc finger C3HC4 RING-type domain-containing protein</fullName>
    </recommendedName>
</protein>
<dbReference type="EnsemblProtists" id="PYU1_T002011">
    <property type="protein sequence ID" value="PYU1_T002011"/>
    <property type="gene ID" value="PYU1_G002009"/>
</dbReference>
<dbReference type="GO" id="GO:0008270">
    <property type="term" value="F:zinc ion binding"/>
    <property type="evidence" value="ECO:0007669"/>
    <property type="project" value="UniProtKB-KW"/>
</dbReference>
<evidence type="ECO:0000256" key="2">
    <source>
        <dbReference type="ARBA" id="ARBA00022723"/>
    </source>
</evidence>
<dbReference type="VEuPathDB" id="FungiDB:PYU1_G002009"/>
<dbReference type="PANTHER" id="PTHR13763">
    <property type="entry name" value="BREAST CANCER TYPE 1 SUSCEPTIBILITY PROTEIN BRCA1"/>
    <property type="match status" value="1"/>
</dbReference>
<reference evidence="12" key="2">
    <citation type="submission" date="2010-04" db="EMBL/GenBank/DDBJ databases">
        <authorList>
            <person name="Buell R."/>
            <person name="Hamilton J."/>
            <person name="Hostetler J."/>
        </authorList>
    </citation>
    <scope>NUCLEOTIDE SEQUENCE [LARGE SCALE GENOMIC DNA]</scope>
    <source>
        <strain evidence="12">DAOM:BR144</strain>
    </source>
</reference>
<keyword evidence="5" id="KW-0863">Zinc-finger</keyword>
<reference evidence="11" key="3">
    <citation type="submission" date="2015-02" db="UniProtKB">
        <authorList>
            <consortium name="EnsemblProtists"/>
        </authorList>
    </citation>
    <scope>IDENTIFICATION</scope>
    <source>
        <strain evidence="11">DAOM BR144</strain>
    </source>
</reference>
<evidence type="ECO:0000256" key="3">
    <source>
        <dbReference type="ARBA" id="ARBA00022737"/>
    </source>
</evidence>
<keyword evidence="3" id="KW-0677">Repeat</keyword>
<dbReference type="EMBL" id="GL376634">
    <property type="status" value="NOT_ANNOTATED_CDS"/>
    <property type="molecule type" value="Genomic_DNA"/>
</dbReference>
<evidence type="ECO:0000256" key="4">
    <source>
        <dbReference type="ARBA" id="ARBA00022763"/>
    </source>
</evidence>
<evidence type="ECO:0000256" key="7">
    <source>
        <dbReference type="ARBA" id="ARBA00023204"/>
    </source>
</evidence>
<keyword evidence="4" id="KW-0227">DNA damage</keyword>
<dbReference type="eggNOG" id="ENOG502SCWS">
    <property type="taxonomic scope" value="Eukaryota"/>
</dbReference>
<evidence type="ECO:0000256" key="5">
    <source>
        <dbReference type="ARBA" id="ARBA00022771"/>
    </source>
</evidence>
<keyword evidence="6" id="KW-0862">Zinc</keyword>